<gene>
    <name evidence="4" type="ORF">GCM10007972_07720</name>
</gene>
<dbReference type="Gene3D" id="3.20.20.140">
    <property type="entry name" value="Metal-dependent hydrolases"/>
    <property type="match status" value="1"/>
</dbReference>
<comment type="caution">
    <text evidence="4">The sequence shown here is derived from an EMBL/GenBank/DDBJ whole genome shotgun (WGS) entry which is preliminary data.</text>
</comment>
<feature type="domain" description="Amidohydrolase-related" evidence="3">
    <location>
        <begin position="518"/>
        <end position="565"/>
    </location>
</feature>
<sequence length="657" mass="72675">MTASRPEFDLIIRGAMLFDGGGGVPYHADMAISNGRVARIADKGALDGALAATVIDGSGHWLMPGLLDIHTHFDLEAEIAPALPEAVRHGSTTVVVANCSLGLAFGNQRTKDQDPVVDCFARVENIPKHILRAVADKAVWQDSGAYLAHLEHLPLGPNLVPLLPHSMLRIEVMGLSDSIHRDPTDAEIARMEALLEKAMEEGYAGFSTDALPFHYLANRPNERSRIPAQYGRFEELKRLTNIVRRHDRLWQATPPKDSPLQVFRTFALSSGRLYGKPLKLTAVAAIDIATNKSIVKLGRFLSRFLNSKLMAGQFRFQALAAPFRVWAEGPLTPLAEEIPSLRRLNEPDLEDRKARLAILRDPQWRKQFKAMWFHGKTGWSLARLKRLLQREDYAISRDLADMVVDRCPVPDWAGESLAEIYDRLMGGKAGRSGKEQQAFDRLAPLVADEADFLIALFEHFDTDLYWSMISANRDPKIVRDLVMDPKILPGFNDSGAHLTNMAFYDGNLRALQIAQKEGVEAVAYMVRRLTKDPADFFGVDAGSLEVGARADLVLIDPDALAAYDSAAQTYLIDRAEFGHHQLVNRSDGVVPLVAINGRIAWQKDRFAPELGQDTGFGQPLRAKSHAQGSQGRAGGGSRIRPIFPTPSFARLLRAAMP</sequence>
<name>A0ABQ2L9S1_9PROT</name>
<dbReference type="InterPro" id="IPR050378">
    <property type="entry name" value="Metallo-dep_Hydrolases_sf"/>
</dbReference>
<dbReference type="Pfam" id="PF01979">
    <property type="entry name" value="Amidohydro_1"/>
    <property type="match status" value="1"/>
</dbReference>
<evidence type="ECO:0000256" key="1">
    <source>
        <dbReference type="ARBA" id="ARBA00001947"/>
    </source>
</evidence>
<feature type="region of interest" description="Disordered" evidence="2">
    <location>
        <begin position="612"/>
        <end position="642"/>
    </location>
</feature>
<accession>A0ABQ2L9S1</accession>
<dbReference type="InterPro" id="IPR006680">
    <property type="entry name" value="Amidohydro-rel"/>
</dbReference>
<dbReference type="EMBL" id="BMOV01000002">
    <property type="protein sequence ID" value="GGO07888.1"/>
    <property type="molecule type" value="Genomic_DNA"/>
</dbReference>
<evidence type="ECO:0000313" key="5">
    <source>
        <dbReference type="Proteomes" id="UP000602381"/>
    </source>
</evidence>
<dbReference type="Gene3D" id="2.30.40.10">
    <property type="entry name" value="Urease, subunit C, domain 1"/>
    <property type="match status" value="1"/>
</dbReference>
<proteinExistence type="predicted"/>
<keyword evidence="5" id="KW-1185">Reference proteome</keyword>
<dbReference type="InterPro" id="IPR032466">
    <property type="entry name" value="Metal_Hydrolase"/>
</dbReference>
<comment type="cofactor">
    <cofactor evidence="1">
        <name>Zn(2+)</name>
        <dbReference type="ChEBI" id="CHEBI:29105"/>
    </cofactor>
</comment>
<organism evidence="4 5">
    <name type="scientific">Iodidimonas muriae</name>
    <dbReference type="NCBI Taxonomy" id="261467"/>
    <lineage>
        <taxon>Bacteria</taxon>
        <taxon>Pseudomonadati</taxon>
        <taxon>Pseudomonadota</taxon>
        <taxon>Alphaproteobacteria</taxon>
        <taxon>Iodidimonadales</taxon>
        <taxon>Iodidimonadaceae</taxon>
        <taxon>Iodidimonas</taxon>
    </lineage>
</organism>
<dbReference type="Proteomes" id="UP000602381">
    <property type="component" value="Unassembled WGS sequence"/>
</dbReference>
<evidence type="ECO:0000313" key="4">
    <source>
        <dbReference type="EMBL" id="GGO07888.1"/>
    </source>
</evidence>
<evidence type="ECO:0000259" key="3">
    <source>
        <dbReference type="Pfam" id="PF01979"/>
    </source>
</evidence>
<dbReference type="RefSeq" id="WP_150004329.1">
    <property type="nucleotide sequence ID" value="NZ_BMOV01000002.1"/>
</dbReference>
<reference evidence="5" key="1">
    <citation type="journal article" date="2019" name="Int. J. Syst. Evol. Microbiol.">
        <title>The Global Catalogue of Microorganisms (GCM) 10K type strain sequencing project: providing services to taxonomists for standard genome sequencing and annotation.</title>
        <authorList>
            <consortium name="The Broad Institute Genomics Platform"/>
            <consortium name="The Broad Institute Genome Sequencing Center for Infectious Disease"/>
            <person name="Wu L."/>
            <person name="Ma J."/>
        </authorList>
    </citation>
    <scope>NUCLEOTIDE SEQUENCE [LARGE SCALE GENOMIC DNA]</scope>
    <source>
        <strain evidence="5">JCM 17843</strain>
    </source>
</reference>
<protein>
    <recommendedName>
        <fullName evidence="3">Amidohydrolase-related domain-containing protein</fullName>
    </recommendedName>
</protein>
<dbReference type="SUPFAM" id="SSF51556">
    <property type="entry name" value="Metallo-dependent hydrolases"/>
    <property type="match status" value="1"/>
</dbReference>
<dbReference type="PANTHER" id="PTHR11647:SF1">
    <property type="entry name" value="COLLAPSIN RESPONSE MEDIATOR PROTEIN"/>
    <property type="match status" value="1"/>
</dbReference>
<dbReference type="SUPFAM" id="SSF51338">
    <property type="entry name" value="Composite domain of metallo-dependent hydrolases"/>
    <property type="match status" value="1"/>
</dbReference>
<evidence type="ECO:0000256" key="2">
    <source>
        <dbReference type="SAM" id="MobiDB-lite"/>
    </source>
</evidence>
<dbReference type="PANTHER" id="PTHR11647">
    <property type="entry name" value="HYDRANTOINASE/DIHYDROPYRIMIDINASE FAMILY MEMBER"/>
    <property type="match status" value="1"/>
</dbReference>
<dbReference type="InterPro" id="IPR011059">
    <property type="entry name" value="Metal-dep_hydrolase_composite"/>
</dbReference>